<dbReference type="EMBL" id="KI925463">
    <property type="protein sequence ID" value="ETW77418.1"/>
    <property type="molecule type" value="Genomic_DNA"/>
</dbReference>
<evidence type="ECO:0000256" key="2">
    <source>
        <dbReference type="SAM" id="Phobius"/>
    </source>
</evidence>
<proteinExistence type="predicted"/>
<sequence length="489" mass="54018">MSALVVGVLASTFLAGVAAFQAFLYYQLYPDDKRRIKILVAVVWFLDITQEILVCISLFYYAVLHRNVDALADNELAWSLVVGFFFNVMITSVVQGFVFNSATSIQFSESITDIYRTACGIIKTPTISFNVTGLALGLIYSAKWYTSNIQPIRHLIPYGAPDERQFFGQYSLFPGRVLTDMASQTLFCAMFGANLACDVTVTAALIVILQARRCEGSLHNSVITRIMLHSLNTGLLTSICALCNLVIMLALPYTAIVLGTHVVLGRLHSNSLFATLNVRRMFRAQMCRAPDVEDITFPSFRPRFNSTSQTSSSFDRSKGSLVSTPESAHARREMTCRDSLIEYDYSRWMSPSSSRISAQGEGADRPLTKCKNGEVKGSPVEIDEHTNGSELEIKEEHAPVRTSTFASSVDKDVPRWYGRDSRSSSPEDSCHKGNISKFSFPGQPVARKGVLSSESHRSVRSAFDGVEKQETMSNGLPKETNGSETNSEA</sequence>
<feature type="transmembrane region" description="Helical" evidence="2">
    <location>
        <begin position="76"/>
        <end position="99"/>
    </location>
</feature>
<dbReference type="RefSeq" id="XP_009550927.1">
    <property type="nucleotide sequence ID" value="XM_009552632.1"/>
</dbReference>
<dbReference type="InterPro" id="IPR045339">
    <property type="entry name" value="DUF6534"/>
</dbReference>
<keyword evidence="2" id="KW-0472">Membrane</keyword>
<gene>
    <name evidence="4" type="ORF">HETIRDRAFT_429649</name>
</gene>
<evidence type="ECO:0000313" key="5">
    <source>
        <dbReference type="Proteomes" id="UP000030671"/>
    </source>
</evidence>
<feature type="transmembrane region" description="Helical" evidence="2">
    <location>
        <begin position="120"/>
        <end position="140"/>
    </location>
</feature>
<feature type="compositionally biased region" description="Polar residues" evidence="1">
    <location>
        <begin position="480"/>
        <end position="489"/>
    </location>
</feature>
<dbReference type="PANTHER" id="PTHR40465">
    <property type="entry name" value="CHROMOSOME 1, WHOLE GENOME SHOTGUN SEQUENCE"/>
    <property type="match status" value="1"/>
</dbReference>
<keyword evidence="5" id="KW-1185">Reference proteome</keyword>
<feature type="region of interest" description="Disordered" evidence="1">
    <location>
        <begin position="414"/>
        <end position="489"/>
    </location>
</feature>
<feature type="transmembrane region" description="Helical" evidence="2">
    <location>
        <begin position="38"/>
        <end position="64"/>
    </location>
</feature>
<dbReference type="KEGG" id="hir:HETIRDRAFT_429649"/>
<dbReference type="STRING" id="747525.W4JV25"/>
<keyword evidence="2" id="KW-0812">Transmembrane</keyword>
<dbReference type="Proteomes" id="UP000030671">
    <property type="component" value="Unassembled WGS sequence"/>
</dbReference>
<protein>
    <recommendedName>
        <fullName evidence="3">DUF6534 domain-containing protein</fullName>
    </recommendedName>
</protein>
<dbReference type="OrthoDB" id="2971182at2759"/>
<accession>W4JV25</accession>
<organism evidence="4 5">
    <name type="scientific">Heterobasidion irregulare (strain TC 32-1)</name>
    <dbReference type="NCBI Taxonomy" id="747525"/>
    <lineage>
        <taxon>Eukaryota</taxon>
        <taxon>Fungi</taxon>
        <taxon>Dikarya</taxon>
        <taxon>Basidiomycota</taxon>
        <taxon>Agaricomycotina</taxon>
        <taxon>Agaricomycetes</taxon>
        <taxon>Russulales</taxon>
        <taxon>Bondarzewiaceae</taxon>
        <taxon>Heterobasidion</taxon>
        <taxon>Heterobasidion annosum species complex</taxon>
    </lineage>
</organism>
<feature type="region of interest" description="Disordered" evidence="1">
    <location>
        <begin position="354"/>
        <end position="373"/>
    </location>
</feature>
<keyword evidence="2" id="KW-1133">Transmembrane helix</keyword>
<evidence type="ECO:0000313" key="4">
    <source>
        <dbReference type="EMBL" id="ETW77418.1"/>
    </source>
</evidence>
<dbReference type="HOGENOM" id="CLU_557837_0_0_1"/>
<feature type="domain" description="DUF6534" evidence="3">
    <location>
        <begin position="195"/>
        <end position="280"/>
    </location>
</feature>
<dbReference type="Pfam" id="PF20152">
    <property type="entry name" value="DUF6534"/>
    <property type="match status" value="1"/>
</dbReference>
<feature type="transmembrane region" description="Helical" evidence="2">
    <location>
        <begin position="184"/>
        <end position="209"/>
    </location>
</feature>
<reference evidence="4 5" key="1">
    <citation type="journal article" date="2012" name="New Phytol.">
        <title>Insight into trade-off between wood decay and parasitism from the genome of a fungal forest pathogen.</title>
        <authorList>
            <person name="Olson A."/>
            <person name="Aerts A."/>
            <person name="Asiegbu F."/>
            <person name="Belbahri L."/>
            <person name="Bouzid O."/>
            <person name="Broberg A."/>
            <person name="Canback B."/>
            <person name="Coutinho P.M."/>
            <person name="Cullen D."/>
            <person name="Dalman K."/>
            <person name="Deflorio G."/>
            <person name="van Diepen L.T."/>
            <person name="Dunand C."/>
            <person name="Duplessis S."/>
            <person name="Durling M."/>
            <person name="Gonthier P."/>
            <person name="Grimwood J."/>
            <person name="Fossdal C.G."/>
            <person name="Hansson D."/>
            <person name="Henrissat B."/>
            <person name="Hietala A."/>
            <person name="Himmelstrand K."/>
            <person name="Hoffmeister D."/>
            <person name="Hogberg N."/>
            <person name="James T.Y."/>
            <person name="Karlsson M."/>
            <person name="Kohler A."/>
            <person name="Kues U."/>
            <person name="Lee Y.H."/>
            <person name="Lin Y.C."/>
            <person name="Lind M."/>
            <person name="Lindquist E."/>
            <person name="Lombard V."/>
            <person name="Lucas S."/>
            <person name="Lunden K."/>
            <person name="Morin E."/>
            <person name="Murat C."/>
            <person name="Park J."/>
            <person name="Raffaello T."/>
            <person name="Rouze P."/>
            <person name="Salamov A."/>
            <person name="Schmutz J."/>
            <person name="Solheim H."/>
            <person name="Stahlberg J."/>
            <person name="Velez H."/>
            <person name="de Vries R.P."/>
            <person name="Wiebenga A."/>
            <person name="Woodward S."/>
            <person name="Yakovlev I."/>
            <person name="Garbelotto M."/>
            <person name="Martin F."/>
            <person name="Grigoriev I.V."/>
            <person name="Stenlid J."/>
        </authorList>
    </citation>
    <scope>NUCLEOTIDE SEQUENCE [LARGE SCALE GENOMIC DNA]</scope>
    <source>
        <strain evidence="4 5">TC 32-1</strain>
    </source>
</reference>
<feature type="region of interest" description="Disordered" evidence="1">
    <location>
        <begin position="305"/>
        <end position="328"/>
    </location>
</feature>
<feature type="transmembrane region" description="Helical" evidence="2">
    <location>
        <begin position="230"/>
        <end position="250"/>
    </location>
</feature>
<dbReference type="GeneID" id="20674370"/>
<dbReference type="AlphaFoldDB" id="W4JV25"/>
<feature type="transmembrane region" description="Helical" evidence="2">
    <location>
        <begin position="6"/>
        <end position="26"/>
    </location>
</feature>
<name>W4JV25_HETIT</name>
<evidence type="ECO:0000256" key="1">
    <source>
        <dbReference type="SAM" id="MobiDB-lite"/>
    </source>
</evidence>
<dbReference type="InParanoid" id="W4JV25"/>
<feature type="compositionally biased region" description="Basic and acidic residues" evidence="1">
    <location>
        <begin position="362"/>
        <end position="373"/>
    </location>
</feature>
<dbReference type="PANTHER" id="PTHR40465:SF1">
    <property type="entry name" value="DUF6534 DOMAIN-CONTAINING PROTEIN"/>
    <property type="match status" value="1"/>
</dbReference>
<evidence type="ECO:0000259" key="3">
    <source>
        <dbReference type="Pfam" id="PF20152"/>
    </source>
</evidence>